<comment type="caution">
    <text evidence="1">The sequence shown here is derived from an EMBL/GenBank/DDBJ whole genome shotgun (WGS) entry which is preliminary data.</text>
</comment>
<evidence type="ECO:0000313" key="2">
    <source>
        <dbReference type="Proteomes" id="UP000298460"/>
    </source>
</evidence>
<protein>
    <submittedName>
        <fullName evidence="1">Uncharacterized protein</fullName>
    </submittedName>
</protein>
<dbReference type="EMBL" id="SPQQ01000005">
    <property type="protein sequence ID" value="TGE37199.1"/>
    <property type="molecule type" value="Genomic_DNA"/>
</dbReference>
<sequence length="581" mass="65769">MAGEESEKKGIIYEAFTLLAIEKQIGGPVLWDPNLSGVIADQDLAYSSEDDPKFVVGVTHWGSHEASNKKFWRANEDFFEVKCAFPNSSFVHVLYEKNINSDDALDNIIRKTCNGQALSIQNSVAIPKLQAYVSNKGKVKQFGSGKDNVLLICRALYNDNSEFRRLIDKLGEEISELIACDYEDDFVNAFVKREGIRKHKRRGKITLSGNRETYYKLGLLTLLKIDPNILNETIEAITRKEVKGLSTAVIEVLKAQGLIEKARIGVKIHPMLKDIASLGEGWYEEFKNVIARHVYSADSSLRHYIDHYSDVVDQDRRQYLLNYLINASSSDQLYKASLGVEPYTTKRVWVVDYFMSVKRQLTQGKKYGFKKLSQEMNLPYIGGISPLPSFASGNIESIDEPHKKRLFEYIFLSIKGWNLTEVSHELILKDRMTTLMKKFDVLEIMVLDSLLNKKIPNNYIQASRGINHPLAGSSGNASAGRTDFNFCISNGLKSVLIFIVSAYDSSHKHKEISARLRWAQLSSDYPSGEVKHILVLDGTLLGSMPEPKLAMMFDAGWDEIYYPDELDSMVESVSLWIDTHK</sequence>
<evidence type="ECO:0000313" key="1">
    <source>
        <dbReference type="EMBL" id="TGE37199.1"/>
    </source>
</evidence>
<name>A0A4Z0R405_9FIRM</name>
<dbReference type="Proteomes" id="UP000298460">
    <property type="component" value="Unassembled WGS sequence"/>
</dbReference>
<dbReference type="OrthoDB" id="9553514at2"/>
<organism evidence="1 2">
    <name type="scientific">Desulfosporosinus fructosivorans</name>
    <dbReference type="NCBI Taxonomy" id="2018669"/>
    <lineage>
        <taxon>Bacteria</taxon>
        <taxon>Bacillati</taxon>
        <taxon>Bacillota</taxon>
        <taxon>Clostridia</taxon>
        <taxon>Eubacteriales</taxon>
        <taxon>Desulfitobacteriaceae</taxon>
        <taxon>Desulfosporosinus</taxon>
    </lineage>
</organism>
<dbReference type="AlphaFoldDB" id="A0A4Z0R405"/>
<keyword evidence="2" id="KW-1185">Reference proteome</keyword>
<proteinExistence type="predicted"/>
<gene>
    <name evidence="1" type="ORF">E4K67_15105</name>
</gene>
<accession>A0A4Z0R405</accession>
<dbReference type="RefSeq" id="WP_135548144.1">
    <property type="nucleotide sequence ID" value="NZ_SPQQ01000005.1"/>
</dbReference>
<reference evidence="1 2" key="1">
    <citation type="submission" date="2019-03" db="EMBL/GenBank/DDBJ databases">
        <title>Draft Genome Sequence of Desulfosporosinus fructosivorans Strain 63.6F, Isolated from Marine Sediment in the Baltic Sea.</title>
        <authorList>
            <person name="Hausmann B."/>
            <person name="Vandieken V."/>
            <person name="Pjevac P."/>
            <person name="Schreck K."/>
            <person name="Herbold C.W."/>
            <person name="Loy A."/>
        </authorList>
    </citation>
    <scope>NUCLEOTIDE SEQUENCE [LARGE SCALE GENOMIC DNA]</scope>
    <source>
        <strain evidence="1 2">63.6F</strain>
    </source>
</reference>